<reference evidence="3 4" key="1">
    <citation type="submission" date="2015-03" db="EMBL/GenBank/DDBJ databases">
        <title>Genome assembly of Sandaracinus amylolyticus DSM 53668.</title>
        <authorList>
            <person name="Sharma G."/>
            <person name="Subramanian S."/>
        </authorList>
    </citation>
    <scope>NUCLEOTIDE SEQUENCE [LARGE SCALE GENOMIC DNA]</scope>
    <source>
        <strain evidence="3 4">DSM 53668</strain>
    </source>
</reference>
<dbReference type="AlphaFoldDB" id="A0A0F6VZT9"/>
<accession>A0A0F6VZT9</accession>
<evidence type="ECO:0000313" key="3">
    <source>
        <dbReference type="EMBL" id="AKF03850.1"/>
    </source>
</evidence>
<evidence type="ECO:0008006" key="5">
    <source>
        <dbReference type="Google" id="ProtNLM"/>
    </source>
</evidence>
<dbReference type="EMBL" id="CP011125">
    <property type="protein sequence ID" value="AKF03850.1"/>
    <property type="molecule type" value="Genomic_DNA"/>
</dbReference>
<evidence type="ECO:0000256" key="1">
    <source>
        <dbReference type="ARBA" id="ARBA00022729"/>
    </source>
</evidence>
<dbReference type="InterPro" id="IPR029046">
    <property type="entry name" value="LolA/LolB/LppX"/>
</dbReference>
<dbReference type="InterPro" id="IPR019207">
    <property type="entry name" value="DUF2092"/>
</dbReference>
<dbReference type="STRING" id="927083.DB32_000999"/>
<dbReference type="KEGG" id="samy:DB32_000999"/>
<gene>
    <name evidence="3" type="ORF">DB32_000999</name>
</gene>
<dbReference type="OrthoDB" id="116979at2"/>
<name>A0A0F6VZT9_9BACT</name>
<proteinExistence type="predicted"/>
<dbReference type="Proteomes" id="UP000034883">
    <property type="component" value="Chromosome"/>
</dbReference>
<keyword evidence="4" id="KW-1185">Reference proteome</keyword>
<evidence type="ECO:0000256" key="2">
    <source>
        <dbReference type="SAM" id="MobiDB-lite"/>
    </source>
</evidence>
<dbReference type="Pfam" id="PF09865">
    <property type="entry name" value="DUF2092"/>
    <property type="match status" value="1"/>
</dbReference>
<evidence type="ECO:0000313" key="4">
    <source>
        <dbReference type="Proteomes" id="UP000034883"/>
    </source>
</evidence>
<sequence length="328" mass="36062">MGQTCGRRRATRDDAWWLEATPDERARPSWRTRCTAPSHGGRREEVSVDRANGTKLRIVAGAIAAVAAISAAAWTGDAQQRPRGEAAARGARPAVDPEADRHLRAMSQYLAGLRSFRVDADSSLEVVLESGQKLQYLASSRVSVRRPDRLRSERHGALADLTLYYDGDSITLHGRRANLFATADAPRTLDQAIDFARDELDIEAPAADLLMSDVYRTLGAEAASGTYVGTAEVGGVNCHHLAFRGRSGSDWQLWIQEGATPLPMRYVVVSTDVRSQPQFAVDLHDWQTNAAMSDAEFAFEPPPGAQRIEFRRVLEERRAQGQGAPRTR</sequence>
<organism evidence="3 4">
    <name type="scientific">Sandaracinus amylolyticus</name>
    <dbReference type="NCBI Taxonomy" id="927083"/>
    <lineage>
        <taxon>Bacteria</taxon>
        <taxon>Pseudomonadati</taxon>
        <taxon>Myxococcota</taxon>
        <taxon>Polyangia</taxon>
        <taxon>Polyangiales</taxon>
        <taxon>Sandaracinaceae</taxon>
        <taxon>Sandaracinus</taxon>
    </lineage>
</organism>
<dbReference type="Gene3D" id="2.50.20.10">
    <property type="entry name" value="Lipoprotein localisation LolA/LolB/LppX"/>
    <property type="match status" value="1"/>
</dbReference>
<protein>
    <recommendedName>
        <fullName evidence="5">DUF2092 domain-containing protein</fullName>
    </recommendedName>
</protein>
<feature type="region of interest" description="Disordered" evidence="2">
    <location>
        <begin position="77"/>
        <end position="96"/>
    </location>
</feature>
<dbReference type="SUPFAM" id="SSF89392">
    <property type="entry name" value="Prokaryotic lipoproteins and lipoprotein localization factors"/>
    <property type="match status" value="1"/>
</dbReference>
<keyword evidence="1" id="KW-0732">Signal</keyword>